<dbReference type="PRINTS" id="PR00080">
    <property type="entry name" value="SDRFAMILY"/>
</dbReference>
<proteinExistence type="inferred from homology"/>
<dbReference type="Pfam" id="PF13561">
    <property type="entry name" value="adh_short_C2"/>
    <property type="match status" value="1"/>
</dbReference>
<accession>D7CDX9</accession>
<dbReference type="PANTHER" id="PTHR42879:SF2">
    <property type="entry name" value="3-OXOACYL-[ACYL-CARRIER-PROTEIN] REDUCTASE FABG"/>
    <property type="match status" value="1"/>
</dbReference>
<dbReference type="AlphaFoldDB" id="D7CDX9"/>
<dbReference type="SUPFAM" id="SSF51735">
    <property type="entry name" value="NAD(P)-binding Rossmann-fold domains"/>
    <property type="match status" value="1"/>
</dbReference>
<dbReference type="InterPro" id="IPR002347">
    <property type="entry name" value="SDR_fam"/>
</dbReference>
<dbReference type="GO" id="GO:0032787">
    <property type="term" value="P:monocarboxylic acid metabolic process"/>
    <property type="evidence" value="ECO:0007669"/>
    <property type="project" value="UniProtKB-ARBA"/>
</dbReference>
<sequence length="255" mass="26805">MPTDTAKEHRPRRVALVTGVAAGIGQGYALRLARDGHRVAIADLGSADETEKLVREDGGEVFSVRCDVSDAESVARCAEAVTDRFGGVDILVHNAGIYPMAPFADTDWTPWRRIMDVNLDSVFHLTKAFLPAMTRGSWGRIVVMASTTFHAGSAGMVAYTASKGAVIGFVRSLAAEVGEQGVTVNAIAPGLVRTPGTLSGPQLELGAFDAIVANQAIKRTGLPEDLMGVVSFLATDDAAFMTGQTLVVDGGFVRA</sequence>
<feature type="domain" description="Ketoreductase" evidence="3">
    <location>
        <begin position="13"/>
        <end position="190"/>
    </location>
</feature>
<evidence type="ECO:0000313" key="4">
    <source>
        <dbReference type="EMBL" id="ADI04644.1"/>
    </source>
</evidence>
<organism evidence="4 5">
    <name type="scientific">Streptomyces bingchenggensis (strain BCW-1)</name>
    <dbReference type="NCBI Taxonomy" id="749414"/>
    <lineage>
        <taxon>Bacteria</taxon>
        <taxon>Bacillati</taxon>
        <taxon>Actinomycetota</taxon>
        <taxon>Actinomycetes</taxon>
        <taxon>Kitasatosporales</taxon>
        <taxon>Streptomycetaceae</taxon>
        <taxon>Streptomyces</taxon>
    </lineage>
</organism>
<evidence type="ECO:0000256" key="2">
    <source>
        <dbReference type="ARBA" id="ARBA00023002"/>
    </source>
</evidence>
<protein>
    <submittedName>
        <fullName evidence="4">Short chain dehydrogenase protein</fullName>
    </submittedName>
</protein>
<dbReference type="InterPro" id="IPR036291">
    <property type="entry name" value="NAD(P)-bd_dom_sf"/>
</dbReference>
<gene>
    <name evidence="4" type="ordered locus">SBI_01523</name>
</gene>
<dbReference type="HOGENOM" id="CLU_010194_1_3_11"/>
<keyword evidence="5" id="KW-1185">Reference proteome</keyword>
<comment type="similarity">
    <text evidence="1">Belongs to the short-chain dehydrogenases/reductases (SDR) family.</text>
</comment>
<dbReference type="InterPro" id="IPR057326">
    <property type="entry name" value="KR_dom"/>
</dbReference>
<dbReference type="Gene3D" id="3.40.50.720">
    <property type="entry name" value="NAD(P)-binding Rossmann-like Domain"/>
    <property type="match status" value="1"/>
</dbReference>
<dbReference type="PATRIC" id="fig|749414.3.peg.1568"/>
<dbReference type="KEGG" id="sbh:SBI_01523"/>
<evidence type="ECO:0000313" key="5">
    <source>
        <dbReference type="Proteomes" id="UP000000377"/>
    </source>
</evidence>
<dbReference type="GO" id="GO:0016491">
    <property type="term" value="F:oxidoreductase activity"/>
    <property type="evidence" value="ECO:0007669"/>
    <property type="project" value="UniProtKB-KW"/>
</dbReference>
<keyword evidence="2" id="KW-0560">Oxidoreductase</keyword>
<dbReference type="eggNOG" id="COG1028">
    <property type="taxonomic scope" value="Bacteria"/>
</dbReference>
<dbReference type="PRINTS" id="PR00081">
    <property type="entry name" value="GDHRDH"/>
</dbReference>
<dbReference type="InterPro" id="IPR020904">
    <property type="entry name" value="Sc_DH/Rdtase_CS"/>
</dbReference>
<dbReference type="EMBL" id="CP002047">
    <property type="protein sequence ID" value="ADI04644.1"/>
    <property type="molecule type" value="Genomic_DNA"/>
</dbReference>
<dbReference type="Proteomes" id="UP000000377">
    <property type="component" value="Chromosome"/>
</dbReference>
<dbReference type="CDD" id="cd05233">
    <property type="entry name" value="SDR_c"/>
    <property type="match status" value="1"/>
</dbReference>
<dbReference type="PROSITE" id="PS00061">
    <property type="entry name" value="ADH_SHORT"/>
    <property type="match status" value="1"/>
</dbReference>
<evidence type="ECO:0000259" key="3">
    <source>
        <dbReference type="SMART" id="SM00822"/>
    </source>
</evidence>
<dbReference type="RefSeq" id="WP_014174123.1">
    <property type="nucleotide sequence ID" value="NC_016582.1"/>
</dbReference>
<evidence type="ECO:0000256" key="1">
    <source>
        <dbReference type="ARBA" id="ARBA00006484"/>
    </source>
</evidence>
<dbReference type="SMART" id="SM00822">
    <property type="entry name" value="PKS_KR"/>
    <property type="match status" value="1"/>
</dbReference>
<name>D7CDX9_STRBB</name>
<dbReference type="PANTHER" id="PTHR42879">
    <property type="entry name" value="3-OXOACYL-(ACYL-CARRIER-PROTEIN) REDUCTASE"/>
    <property type="match status" value="1"/>
</dbReference>
<reference evidence="4 5" key="1">
    <citation type="journal article" date="2010" name="J. Bacteriol.">
        <title>Genome sequence of the milbemycin-producing bacterium Streptomyces bingchenggensis.</title>
        <authorList>
            <person name="Wang X.J."/>
            <person name="Yan Y.J."/>
            <person name="Zhang B."/>
            <person name="An J."/>
            <person name="Wang J.J."/>
            <person name="Tian J."/>
            <person name="Jiang L."/>
            <person name="Chen Y.H."/>
            <person name="Huang S.X."/>
            <person name="Yin M."/>
            <person name="Zhang J."/>
            <person name="Gao A.L."/>
            <person name="Liu C.X."/>
            <person name="Zhu Z.X."/>
            <person name="Xiang W.S."/>
        </authorList>
    </citation>
    <scope>NUCLEOTIDE SEQUENCE [LARGE SCALE GENOMIC DNA]</scope>
    <source>
        <strain evidence="4 5">BCW-1</strain>
    </source>
</reference>
<dbReference type="InterPro" id="IPR050259">
    <property type="entry name" value="SDR"/>
</dbReference>
<dbReference type="STRING" id="749414.SBI_01523"/>
<dbReference type="FunFam" id="3.40.50.720:FF:000084">
    <property type="entry name" value="Short-chain dehydrogenase reductase"/>
    <property type="match status" value="1"/>
</dbReference>